<dbReference type="Proteomes" id="UP001472677">
    <property type="component" value="Unassembled WGS sequence"/>
</dbReference>
<dbReference type="EMBL" id="JBBPBM010000005">
    <property type="protein sequence ID" value="KAK8583993.1"/>
    <property type="molecule type" value="Genomic_DNA"/>
</dbReference>
<protein>
    <submittedName>
        <fullName evidence="1">Uncharacterized protein</fullName>
    </submittedName>
</protein>
<comment type="caution">
    <text evidence="1">The sequence shown here is derived from an EMBL/GenBank/DDBJ whole genome shotgun (WGS) entry which is preliminary data.</text>
</comment>
<sequence length="122" mass="13647">MSLTGDGSAKRGGWMAMTLADGALFSLKMWVVALVLPPNVVVHGGWCRRIIAVTLCVCKSTISDIPYTVLLSSTLMGENKRYWQMNQRWKLHKGCNVCFSSLGEERDNGDRRIHANEFQARS</sequence>
<name>A0ABR2FPP6_9ROSI</name>
<gene>
    <name evidence="1" type="ORF">V6N12_068245</name>
</gene>
<reference evidence="1 2" key="1">
    <citation type="journal article" date="2024" name="G3 (Bethesda)">
        <title>Genome assembly of Hibiscus sabdariffa L. provides insights into metabolisms of medicinal natural products.</title>
        <authorList>
            <person name="Kim T."/>
        </authorList>
    </citation>
    <scope>NUCLEOTIDE SEQUENCE [LARGE SCALE GENOMIC DNA]</scope>
    <source>
        <strain evidence="1">TK-2024</strain>
        <tissue evidence="1">Old leaves</tissue>
    </source>
</reference>
<evidence type="ECO:0000313" key="1">
    <source>
        <dbReference type="EMBL" id="KAK8583993.1"/>
    </source>
</evidence>
<keyword evidence="2" id="KW-1185">Reference proteome</keyword>
<organism evidence="1 2">
    <name type="scientific">Hibiscus sabdariffa</name>
    <name type="common">roselle</name>
    <dbReference type="NCBI Taxonomy" id="183260"/>
    <lineage>
        <taxon>Eukaryota</taxon>
        <taxon>Viridiplantae</taxon>
        <taxon>Streptophyta</taxon>
        <taxon>Embryophyta</taxon>
        <taxon>Tracheophyta</taxon>
        <taxon>Spermatophyta</taxon>
        <taxon>Magnoliopsida</taxon>
        <taxon>eudicotyledons</taxon>
        <taxon>Gunneridae</taxon>
        <taxon>Pentapetalae</taxon>
        <taxon>rosids</taxon>
        <taxon>malvids</taxon>
        <taxon>Malvales</taxon>
        <taxon>Malvaceae</taxon>
        <taxon>Malvoideae</taxon>
        <taxon>Hibiscus</taxon>
    </lineage>
</organism>
<accession>A0ABR2FPP6</accession>
<evidence type="ECO:0000313" key="2">
    <source>
        <dbReference type="Proteomes" id="UP001472677"/>
    </source>
</evidence>
<proteinExistence type="predicted"/>